<dbReference type="GO" id="GO:0008168">
    <property type="term" value="F:methyltransferase activity"/>
    <property type="evidence" value="ECO:0007669"/>
    <property type="project" value="UniProtKB-KW"/>
</dbReference>
<dbReference type="InterPro" id="IPR005299">
    <property type="entry name" value="MeTrfase_7"/>
</dbReference>
<dbReference type="Proteomes" id="UP000327157">
    <property type="component" value="Unassembled WGS sequence"/>
</dbReference>
<dbReference type="OrthoDB" id="1523883at2759"/>
<accession>A0A5N5I659</accession>
<dbReference type="SUPFAM" id="SSF53335">
    <property type="entry name" value="S-adenosyl-L-methionine-dependent methyltransferases"/>
    <property type="match status" value="1"/>
</dbReference>
<proteinExistence type="predicted"/>
<protein>
    <submittedName>
        <fullName evidence="1">Salicylate carboxymethyltransferase-like</fullName>
    </submittedName>
</protein>
<dbReference type="PANTHER" id="PTHR31009">
    <property type="entry name" value="S-ADENOSYL-L-METHIONINE:CARBOXYL METHYLTRANSFERASE FAMILY PROTEIN"/>
    <property type="match status" value="1"/>
</dbReference>
<reference evidence="1 2" key="2">
    <citation type="submission" date="2019-11" db="EMBL/GenBank/DDBJ databases">
        <title>A de novo genome assembly of a pear dwarfing rootstock.</title>
        <authorList>
            <person name="Wang F."/>
            <person name="Wang J."/>
            <person name="Li S."/>
            <person name="Zhang Y."/>
            <person name="Fang M."/>
            <person name="Ma L."/>
            <person name="Zhao Y."/>
            <person name="Jiang S."/>
        </authorList>
    </citation>
    <scope>NUCLEOTIDE SEQUENCE [LARGE SCALE GENOMIC DNA]</scope>
    <source>
        <strain evidence="1">S2</strain>
        <tissue evidence="1">Leaf</tissue>
    </source>
</reference>
<dbReference type="GO" id="GO:0032259">
    <property type="term" value="P:methylation"/>
    <property type="evidence" value="ECO:0007669"/>
    <property type="project" value="UniProtKB-KW"/>
</dbReference>
<organism evidence="1 2">
    <name type="scientific">Pyrus ussuriensis x Pyrus communis</name>
    <dbReference type="NCBI Taxonomy" id="2448454"/>
    <lineage>
        <taxon>Eukaryota</taxon>
        <taxon>Viridiplantae</taxon>
        <taxon>Streptophyta</taxon>
        <taxon>Embryophyta</taxon>
        <taxon>Tracheophyta</taxon>
        <taxon>Spermatophyta</taxon>
        <taxon>Magnoliopsida</taxon>
        <taxon>eudicotyledons</taxon>
        <taxon>Gunneridae</taxon>
        <taxon>Pentapetalae</taxon>
        <taxon>rosids</taxon>
        <taxon>fabids</taxon>
        <taxon>Rosales</taxon>
        <taxon>Rosaceae</taxon>
        <taxon>Amygdaloideae</taxon>
        <taxon>Maleae</taxon>
        <taxon>Pyrus</taxon>
    </lineage>
</organism>
<sequence length="100" mass="11853">MVVLKMIGLIAEEKLDTFNMPYYAPTTKEVEDVIEAEGSFTLQSREVFRNEWDSYLHIREASMDDLFRKFEEDVLDHTEKENCRFINNLVDKEGLNKKNM</sequence>
<reference evidence="1 2" key="1">
    <citation type="submission" date="2019-09" db="EMBL/GenBank/DDBJ databases">
        <authorList>
            <person name="Ou C."/>
        </authorList>
    </citation>
    <scope>NUCLEOTIDE SEQUENCE [LARGE SCALE GENOMIC DNA]</scope>
    <source>
        <strain evidence="1">S2</strain>
        <tissue evidence="1">Leaf</tissue>
    </source>
</reference>
<dbReference type="Gene3D" id="3.40.50.150">
    <property type="entry name" value="Vaccinia Virus protein VP39"/>
    <property type="match status" value="1"/>
</dbReference>
<dbReference type="EMBL" id="SMOL01000043">
    <property type="protein sequence ID" value="KAB2634623.1"/>
    <property type="molecule type" value="Genomic_DNA"/>
</dbReference>
<comment type="caution">
    <text evidence="1">The sequence shown here is derived from an EMBL/GenBank/DDBJ whole genome shotgun (WGS) entry which is preliminary data.</text>
</comment>
<keyword evidence="2" id="KW-1185">Reference proteome</keyword>
<dbReference type="AlphaFoldDB" id="A0A5N5I659"/>
<gene>
    <name evidence="1" type="ORF">D8674_038098</name>
</gene>
<keyword evidence="1" id="KW-0489">Methyltransferase</keyword>
<evidence type="ECO:0000313" key="1">
    <source>
        <dbReference type="EMBL" id="KAB2634623.1"/>
    </source>
</evidence>
<name>A0A5N5I659_9ROSA</name>
<dbReference type="InterPro" id="IPR029063">
    <property type="entry name" value="SAM-dependent_MTases_sf"/>
</dbReference>
<evidence type="ECO:0000313" key="2">
    <source>
        <dbReference type="Proteomes" id="UP000327157"/>
    </source>
</evidence>
<keyword evidence="1" id="KW-0808">Transferase</keyword>
<dbReference type="Pfam" id="PF03492">
    <property type="entry name" value="Methyltransf_7"/>
    <property type="match status" value="1"/>
</dbReference>